<dbReference type="InterPro" id="IPR001633">
    <property type="entry name" value="EAL_dom"/>
</dbReference>
<dbReference type="CDD" id="cd18774">
    <property type="entry name" value="PDC2_HK_sensor"/>
    <property type="match status" value="1"/>
</dbReference>
<dbReference type="SUPFAM" id="SSF141868">
    <property type="entry name" value="EAL domain-like"/>
    <property type="match status" value="1"/>
</dbReference>
<dbReference type="Gene3D" id="3.30.70.270">
    <property type="match status" value="1"/>
</dbReference>
<dbReference type="GO" id="GO:0016020">
    <property type="term" value="C:membrane"/>
    <property type="evidence" value="ECO:0007669"/>
    <property type="project" value="InterPro"/>
</dbReference>
<evidence type="ECO:0000313" key="6">
    <source>
        <dbReference type="Proteomes" id="UP000295357"/>
    </source>
</evidence>
<comment type="caution">
    <text evidence="5">The sequence shown here is derived from an EMBL/GenBank/DDBJ whole genome shotgun (WGS) entry which is preliminary data.</text>
</comment>
<dbReference type="PANTHER" id="PTHR33121">
    <property type="entry name" value="CYCLIC DI-GMP PHOSPHODIESTERASE PDEF"/>
    <property type="match status" value="1"/>
</dbReference>
<dbReference type="Proteomes" id="UP000295357">
    <property type="component" value="Unassembled WGS sequence"/>
</dbReference>
<dbReference type="InterPro" id="IPR003660">
    <property type="entry name" value="HAMP_dom"/>
</dbReference>
<dbReference type="Gene3D" id="6.10.340.10">
    <property type="match status" value="1"/>
</dbReference>
<dbReference type="OrthoDB" id="6635966at2"/>
<keyword evidence="1" id="KW-0472">Membrane</keyword>
<sequence length="874" mass="95303">MPAPQPQATALPEPKRLRGSLEAGLAAQGLKKEQGLAGALRPSLRTAIAVPFVLLFAATVLLQALTQQRHIDQLVLKESERQLASLAANTRNRLALFLGEPFRIQLSLADAIARHDLYHPGDMREIWRYLRGVYGDLYADESQISVLSFGSQQGDYAGLRRETGGYTLMLKDRSTQGALRIFAGDSPGEVTAEFPGYDPRVRPWYAPAAQSLKPSWSAIYVNRDERAEVTISAIAPVLQEKSLLGVIAADVKLTGLNRFLRDEPMRGRGMVFITELDGRLVAHSEPGGVTGEGGRGERPLMRESAIALMRSAAPIVDAAPTESGSGFILEHLGERYFGRVSPYSDTRGLDWRIVVLVPEADLLGEIRSAQGRSMLLIAGIALLAIALGLWGIGRVTRPILDTAAAANRLARGRWQDSPPGSIAEAATLRETALLVRAFNEMAERLQQSFGRMRDQLVYDELTRALTRRGLLEQADWIQPRAAVLVLVGLDGFRAINNSLGHATGDRLLQGIAARLREQLPGMRLARVGGDEFALLQPDLLAPLDEAGLARLGADVMALFDEPFGSGEDDILVKASAGVVGGRLPASGLVDWLRHASVALGEAKQLGRGQVVVFEPAMMERSTQHARLSMELRQALERGELRVHYQPLVALDDGRLLGMEALLRWQHPERGWIPPGSFIPVAEESDLILTLGDWVLGQATRDIAQRLHSLPPGFGLHVNVSVRQLIQSDFALTLQQALRDSGLPASRLTLEITESLLLVQDAATESRLRQLRQLGVKIAIDDFGTGYSSLAYLQRLPFDCLKIDQSFVRNLSKSAQDAAIVTAVLRMAEGLGVEAVAEGVETEAEAARLRDLGCTRAQGYLYGKPQEIDAWQARP</sequence>
<dbReference type="CDD" id="cd01949">
    <property type="entry name" value="GGDEF"/>
    <property type="match status" value="1"/>
</dbReference>
<reference evidence="5 6" key="1">
    <citation type="submission" date="2019-03" db="EMBL/GenBank/DDBJ databases">
        <title>Genomic Encyclopedia of Type Strains, Phase IV (KMG-IV): sequencing the most valuable type-strain genomes for metagenomic binning, comparative biology and taxonomic classification.</title>
        <authorList>
            <person name="Goeker M."/>
        </authorList>
    </citation>
    <scope>NUCLEOTIDE SEQUENCE [LARGE SCALE GENOMIC DNA]</scope>
    <source>
        <strain evidence="5 6">DSM 25082</strain>
    </source>
</reference>
<evidence type="ECO:0000313" key="5">
    <source>
        <dbReference type="EMBL" id="TDP12666.1"/>
    </source>
</evidence>
<dbReference type="SMART" id="SM00052">
    <property type="entry name" value="EAL"/>
    <property type="match status" value="1"/>
</dbReference>
<organism evidence="5 6">
    <name type="scientific">Roseateles asaccharophilus</name>
    <dbReference type="NCBI Taxonomy" id="582607"/>
    <lineage>
        <taxon>Bacteria</taxon>
        <taxon>Pseudomonadati</taxon>
        <taxon>Pseudomonadota</taxon>
        <taxon>Betaproteobacteria</taxon>
        <taxon>Burkholderiales</taxon>
        <taxon>Sphaerotilaceae</taxon>
        <taxon>Roseateles</taxon>
    </lineage>
</organism>
<feature type="transmembrane region" description="Helical" evidence="1">
    <location>
        <begin position="46"/>
        <end position="65"/>
    </location>
</feature>
<feature type="domain" description="EAL" evidence="2">
    <location>
        <begin position="624"/>
        <end position="874"/>
    </location>
</feature>
<dbReference type="GO" id="GO:0071111">
    <property type="term" value="F:cyclic-guanylate-specific phosphodiesterase activity"/>
    <property type="evidence" value="ECO:0007669"/>
    <property type="project" value="InterPro"/>
</dbReference>
<dbReference type="PROSITE" id="PS50883">
    <property type="entry name" value="EAL"/>
    <property type="match status" value="1"/>
</dbReference>
<feature type="domain" description="GGDEF" evidence="4">
    <location>
        <begin position="480"/>
        <end position="615"/>
    </location>
</feature>
<dbReference type="AlphaFoldDB" id="A0A4R6NAC3"/>
<evidence type="ECO:0000259" key="2">
    <source>
        <dbReference type="PROSITE" id="PS50883"/>
    </source>
</evidence>
<dbReference type="PROSITE" id="PS50885">
    <property type="entry name" value="HAMP"/>
    <property type="match status" value="1"/>
</dbReference>
<dbReference type="CDD" id="cd06225">
    <property type="entry name" value="HAMP"/>
    <property type="match status" value="1"/>
</dbReference>
<evidence type="ECO:0000259" key="4">
    <source>
        <dbReference type="PROSITE" id="PS50887"/>
    </source>
</evidence>
<dbReference type="RefSeq" id="WP_133601612.1">
    <property type="nucleotide sequence ID" value="NZ_JAUFPJ010000005.1"/>
</dbReference>
<dbReference type="Pfam" id="PF00990">
    <property type="entry name" value="GGDEF"/>
    <property type="match status" value="1"/>
</dbReference>
<dbReference type="EMBL" id="SNXE01000001">
    <property type="protein sequence ID" value="TDP12666.1"/>
    <property type="molecule type" value="Genomic_DNA"/>
</dbReference>
<evidence type="ECO:0000259" key="3">
    <source>
        <dbReference type="PROSITE" id="PS50885"/>
    </source>
</evidence>
<dbReference type="Pfam" id="PF00672">
    <property type="entry name" value="HAMP"/>
    <property type="match status" value="1"/>
</dbReference>
<dbReference type="CDD" id="cd12913">
    <property type="entry name" value="PDC1_MCP_like"/>
    <property type="match status" value="1"/>
</dbReference>
<keyword evidence="6" id="KW-1185">Reference proteome</keyword>
<dbReference type="Pfam" id="PF00563">
    <property type="entry name" value="EAL"/>
    <property type="match status" value="1"/>
</dbReference>
<dbReference type="PANTHER" id="PTHR33121:SF70">
    <property type="entry name" value="SIGNALING PROTEIN YKOW"/>
    <property type="match status" value="1"/>
</dbReference>
<proteinExistence type="predicted"/>
<dbReference type="GO" id="GO:0007165">
    <property type="term" value="P:signal transduction"/>
    <property type="evidence" value="ECO:0007669"/>
    <property type="project" value="InterPro"/>
</dbReference>
<dbReference type="InterPro" id="IPR029787">
    <property type="entry name" value="Nucleotide_cyclase"/>
</dbReference>
<dbReference type="Gene3D" id="3.30.450.20">
    <property type="entry name" value="PAS domain"/>
    <property type="match status" value="1"/>
</dbReference>
<dbReference type="InterPro" id="IPR050706">
    <property type="entry name" value="Cyclic-di-GMP_PDE-like"/>
</dbReference>
<dbReference type="SMART" id="SM00267">
    <property type="entry name" value="GGDEF"/>
    <property type="match status" value="1"/>
</dbReference>
<dbReference type="NCBIfam" id="TIGR00254">
    <property type="entry name" value="GGDEF"/>
    <property type="match status" value="1"/>
</dbReference>
<keyword evidence="1" id="KW-1133">Transmembrane helix</keyword>
<name>A0A4R6NAC3_9BURK</name>
<gene>
    <name evidence="5" type="ORF">DFR39_101139</name>
</gene>
<dbReference type="CDD" id="cd01948">
    <property type="entry name" value="EAL"/>
    <property type="match status" value="1"/>
</dbReference>
<dbReference type="SUPFAM" id="SSF55073">
    <property type="entry name" value="Nucleotide cyclase"/>
    <property type="match status" value="1"/>
</dbReference>
<protein>
    <submittedName>
        <fullName evidence="5">Diguanylate cyclase /diguanylate cyclase/phosphodiesterase</fullName>
    </submittedName>
</protein>
<dbReference type="SMART" id="SM00304">
    <property type="entry name" value="HAMP"/>
    <property type="match status" value="1"/>
</dbReference>
<keyword evidence="1" id="KW-0812">Transmembrane</keyword>
<dbReference type="InterPro" id="IPR043128">
    <property type="entry name" value="Rev_trsase/Diguanyl_cyclase"/>
</dbReference>
<dbReference type="InterPro" id="IPR035919">
    <property type="entry name" value="EAL_sf"/>
</dbReference>
<dbReference type="Gene3D" id="3.20.20.450">
    <property type="entry name" value="EAL domain"/>
    <property type="match status" value="1"/>
</dbReference>
<evidence type="ECO:0000256" key="1">
    <source>
        <dbReference type="SAM" id="Phobius"/>
    </source>
</evidence>
<dbReference type="PROSITE" id="PS50887">
    <property type="entry name" value="GGDEF"/>
    <property type="match status" value="1"/>
</dbReference>
<accession>A0A4R6NAC3</accession>
<feature type="domain" description="HAMP" evidence="3">
    <location>
        <begin position="393"/>
        <end position="450"/>
    </location>
</feature>
<dbReference type="InterPro" id="IPR000160">
    <property type="entry name" value="GGDEF_dom"/>
</dbReference>
<feature type="transmembrane region" description="Helical" evidence="1">
    <location>
        <begin position="374"/>
        <end position="393"/>
    </location>
</feature>